<name>A0A0C3DBY2_9AGAM</name>
<evidence type="ECO:0000313" key="2">
    <source>
        <dbReference type="Proteomes" id="UP000053989"/>
    </source>
</evidence>
<proteinExistence type="predicted"/>
<gene>
    <name evidence="1" type="ORF">SCLCIDRAFT_407556</name>
</gene>
<dbReference type="EMBL" id="KN822166">
    <property type="protein sequence ID" value="KIM53929.1"/>
    <property type="molecule type" value="Genomic_DNA"/>
</dbReference>
<protein>
    <submittedName>
        <fullName evidence="1">Uncharacterized protein</fullName>
    </submittedName>
</protein>
<sequence>MIDLTLRSSDIVPESSRIYCHFTDPSTASSFVASVRAEPPKLSMRYAKQPSCVLRIIALLKLVFDMAARFTREVNSGCNSPRENSTSPSLLRPVYVRELPSPTTTSHLTVIVEFAACTSTPATSRRAKPGRYDVLWNRIGPKRQ</sequence>
<dbReference type="HOGENOM" id="CLU_1797603_0_0_1"/>
<reference evidence="2" key="2">
    <citation type="submission" date="2015-01" db="EMBL/GenBank/DDBJ databases">
        <title>Evolutionary Origins and Diversification of the Mycorrhizal Mutualists.</title>
        <authorList>
            <consortium name="DOE Joint Genome Institute"/>
            <consortium name="Mycorrhizal Genomics Consortium"/>
            <person name="Kohler A."/>
            <person name="Kuo A."/>
            <person name="Nagy L.G."/>
            <person name="Floudas D."/>
            <person name="Copeland A."/>
            <person name="Barry K.W."/>
            <person name="Cichocki N."/>
            <person name="Veneault-Fourrey C."/>
            <person name="LaButti K."/>
            <person name="Lindquist E.A."/>
            <person name="Lipzen A."/>
            <person name="Lundell T."/>
            <person name="Morin E."/>
            <person name="Murat C."/>
            <person name="Riley R."/>
            <person name="Ohm R."/>
            <person name="Sun H."/>
            <person name="Tunlid A."/>
            <person name="Henrissat B."/>
            <person name="Grigoriev I.V."/>
            <person name="Hibbett D.S."/>
            <person name="Martin F."/>
        </authorList>
    </citation>
    <scope>NUCLEOTIDE SEQUENCE [LARGE SCALE GENOMIC DNA]</scope>
    <source>
        <strain evidence="2">Foug A</strain>
    </source>
</reference>
<organism evidence="1 2">
    <name type="scientific">Scleroderma citrinum Foug A</name>
    <dbReference type="NCBI Taxonomy" id="1036808"/>
    <lineage>
        <taxon>Eukaryota</taxon>
        <taxon>Fungi</taxon>
        <taxon>Dikarya</taxon>
        <taxon>Basidiomycota</taxon>
        <taxon>Agaricomycotina</taxon>
        <taxon>Agaricomycetes</taxon>
        <taxon>Agaricomycetidae</taxon>
        <taxon>Boletales</taxon>
        <taxon>Sclerodermatineae</taxon>
        <taxon>Sclerodermataceae</taxon>
        <taxon>Scleroderma</taxon>
    </lineage>
</organism>
<dbReference type="AlphaFoldDB" id="A0A0C3DBY2"/>
<dbReference type="InParanoid" id="A0A0C3DBY2"/>
<reference evidence="1 2" key="1">
    <citation type="submission" date="2014-04" db="EMBL/GenBank/DDBJ databases">
        <authorList>
            <consortium name="DOE Joint Genome Institute"/>
            <person name="Kuo A."/>
            <person name="Kohler A."/>
            <person name="Nagy L.G."/>
            <person name="Floudas D."/>
            <person name="Copeland A."/>
            <person name="Barry K.W."/>
            <person name="Cichocki N."/>
            <person name="Veneault-Fourrey C."/>
            <person name="LaButti K."/>
            <person name="Lindquist E.A."/>
            <person name="Lipzen A."/>
            <person name="Lundell T."/>
            <person name="Morin E."/>
            <person name="Murat C."/>
            <person name="Sun H."/>
            <person name="Tunlid A."/>
            <person name="Henrissat B."/>
            <person name="Grigoriev I.V."/>
            <person name="Hibbett D.S."/>
            <person name="Martin F."/>
            <person name="Nordberg H.P."/>
            <person name="Cantor M.N."/>
            <person name="Hua S.X."/>
        </authorList>
    </citation>
    <scope>NUCLEOTIDE SEQUENCE [LARGE SCALE GENOMIC DNA]</scope>
    <source>
        <strain evidence="1 2">Foug A</strain>
    </source>
</reference>
<accession>A0A0C3DBY2</accession>
<evidence type="ECO:0000313" key="1">
    <source>
        <dbReference type="EMBL" id="KIM53929.1"/>
    </source>
</evidence>
<keyword evidence="2" id="KW-1185">Reference proteome</keyword>
<dbReference type="Proteomes" id="UP000053989">
    <property type="component" value="Unassembled WGS sequence"/>
</dbReference>